<evidence type="ECO:0000313" key="10">
    <source>
        <dbReference type="Proteomes" id="UP000268229"/>
    </source>
</evidence>
<reference evidence="9 10" key="1">
    <citation type="submission" date="2018-12" db="EMBL/GenBank/DDBJ databases">
        <authorList>
            <consortium name="Pathogen Informatics"/>
        </authorList>
    </citation>
    <scope>NUCLEOTIDE SEQUENCE [LARGE SCALE GENOMIC DNA]</scope>
    <source>
        <strain evidence="9 10">NCTC12227</strain>
    </source>
</reference>
<dbReference type="GO" id="GO:0004416">
    <property type="term" value="F:hydroxyacylglutathione hydrolase activity"/>
    <property type="evidence" value="ECO:0007669"/>
    <property type="project" value="UniProtKB-UniRule"/>
</dbReference>
<feature type="domain" description="Metallo-beta-lactamase" evidence="8">
    <location>
        <begin position="15"/>
        <end position="170"/>
    </location>
</feature>
<dbReference type="NCBIfam" id="TIGR03413">
    <property type="entry name" value="GSH_gloB"/>
    <property type="match status" value="1"/>
</dbReference>
<comment type="pathway">
    <text evidence="2 7">Secondary metabolite metabolism; methylglyoxal degradation; (R)-lactate from methylglyoxal: step 2/2.</text>
</comment>
<feature type="binding site" evidence="7">
    <location>
        <position position="111"/>
    </location>
    <ligand>
        <name>Zn(2+)</name>
        <dbReference type="ChEBI" id="CHEBI:29105"/>
        <label>1</label>
    </ligand>
</feature>
<dbReference type="RefSeq" id="WP_126304288.1">
    <property type="nucleotide sequence ID" value="NZ_LR134516.1"/>
</dbReference>
<evidence type="ECO:0000313" key="9">
    <source>
        <dbReference type="EMBL" id="VEJ20992.1"/>
    </source>
</evidence>
<comment type="catalytic activity">
    <reaction evidence="1 7">
        <text>an S-(2-hydroxyacyl)glutathione + H2O = a 2-hydroxy carboxylate + glutathione + H(+)</text>
        <dbReference type="Rhea" id="RHEA:21864"/>
        <dbReference type="ChEBI" id="CHEBI:15377"/>
        <dbReference type="ChEBI" id="CHEBI:15378"/>
        <dbReference type="ChEBI" id="CHEBI:57925"/>
        <dbReference type="ChEBI" id="CHEBI:58896"/>
        <dbReference type="ChEBI" id="CHEBI:71261"/>
        <dbReference type="EC" id="3.1.2.6"/>
    </reaction>
</comment>
<dbReference type="InterPro" id="IPR001279">
    <property type="entry name" value="Metallo-B-lactamas"/>
</dbReference>
<name>A0A3S5A330_9NEIS</name>
<dbReference type="GO" id="GO:0019243">
    <property type="term" value="P:methylglyoxal catabolic process to D-lactate via S-lactoyl-glutathione"/>
    <property type="evidence" value="ECO:0007669"/>
    <property type="project" value="UniProtKB-UniRule"/>
</dbReference>
<dbReference type="InterPro" id="IPR032282">
    <property type="entry name" value="HAGH_C"/>
</dbReference>
<dbReference type="EMBL" id="LR134516">
    <property type="protein sequence ID" value="VEJ20992.1"/>
    <property type="molecule type" value="Genomic_DNA"/>
</dbReference>
<evidence type="ECO:0000256" key="5">
    <source>
        <dbReference type="ARBA" id="ARBA00022801"/>
    </source>
</evidence>
<dbReference type="InterPro" id="IPR035680">
    <property type="entry name" value="Clx_II_MBL"/>
</dbReference>
<accession>A0A3S5A330</accession>
<evidence type="ECO:0000259" key="8">
    <source>
        <dbReference type="SMART" id="SM00849"/>
    </source>
</evidence>
<dbReference type="SMART" id="SM00849">
    <property type="entry name" value="Lactamase_B"/>
    <property type="match status" value="1"/>
</dbReference>
<keyword evidence="5 7" id="KW-0378">Hydrolase</keyword>
<comment type="subunit">
    <text evidence="7">Monomer.</text>
</comment>
<evidence type="ECO:0000256" key="2">
    <source>
        <dbReference type="ARBA" id="ARBA00004963"/>
    </source>
</evidence>
<feature type="binding site" evidence="7">
    <location>
        <position position="132"/>
    </location>
    <ligand>
        <name>Zn(2+)</name>
        <dbReference type="ChEBI" id="CHEBI:29105"/>
        <label>1</label>
    </ligand>
</feature>
<feature type="binding site" evidence="7">
    <location>
        <position position="132"/>
    </location>
    <ligand>
        <name>Zn(2+)</name>
        <dbReference type="ChEBI" id="CHEBI:29105"/>
        <label>2</label>
    </ligand>
</feature>
<dbReference type="PIRSF" id="PIRSF005457">
    <property type="entry name" value="Glx"/>
    <property type="match status" value="1"/>
</dbReference>
<comment type="similarity">
    <text evidence="3 7">Belongs to the metallo-beta-lactamase superfamily. Glyoxalase II family.</text>
</comment>
<dbReference type="InterPro" id="IPR050110">
    <property type="entry name" value="Glyoxalase_II_hydrolase"/>
</dbReference>
<feature type="binding site" evidence="7">
    <location>
        <position position="61"/>
    </location>
    <ligand>
        <name>Zn(2+)</name>
        <dbReference type="ChEBI" id="CHEBI:29105"/>
        <label>2</label>
    </ligand>
</feature>
<dbReference type="Pfam" id="PF16123">
    <property type="entry name" value="HAGH_C"/>
    <property type="match status" value="1"/>
</dbReference>
<comment type="function">
    <text evidence="7">Thiolesterase that catalyzes the hydrolysis of S-D-lactoyl-glutathione to form glutathione and D-lactic acid.</text>
</comment>
<proteinExistence type="inferred from homology"/>
<dbReference type="PANTHER" id="PTHR43705:SF1">
    <property type="entry name" value="HYDROXYACYLGLUTATHIONE HYDROLASE GLOB"/>
    <property type="match status" value="1"/>
</dbReference>
<dbReference type="OrthoDB" id="9802248at2"/>
<dbReference type="KEGG" id="nani:NCTC12227_00714"/>
<dbReference type="CDD" id="cd07723">
    <property type="entry name" value="hydroxyacylglutathione_hydrolase_MBL-fold"/>
    <property type="match status" value="1"/>
</dbReference>
<feature type="binding site" evidence="7">
    <location>
        <position position="56"/>
    </location>
    <ligand>
        <name>Zn(2+)</name>
        <dbReference type="ChEBI" id="CHEBI:29105"/>
        <label>1</label>
    </ligand>
</feature>
<dbReference type="Pfam" id="PF00753">
    <property type="entry name" value="Lactamase_B"/>
    <property type="match status" value="1"/>
</dbReference>
<comment type="cofactor">
    <cofactor evidence="7">
        <name>Zn(2+)</name>
        <dbReference type="ChEBI" id="CHEBI:29105"/>
    </cofactor>
    <text evidence="7">Binds 2 Zn(2+) ions per subunit.</text>
</comment>
<dbReference type="Proteomes" id="UP000268229">
    <property type="component" value="Chromosome"/>
</dbReference>
<dbReference type="UniPathway" id="UPA00619">
    <property type="reaction ID" value="UER00676"/>
</dbReference>
<evidence type="ECO:0000256" key="4">
    <source>
        <dbReference type="ARBA" id="ARBA00022723"/>
    </source>
</evidence>
<dbReference type="STRING" id="326522.BWD08_10870"/>
<dbReference type="GO" id="GO:0046872">
    <property type="term" value="F:metal ion binding"/>
    <property type="evidence" value="ECO:0007669"/>
    <property type="project" value="UniProtKB-KW"/>
</dbReference>
<keyword evidence="6 7" id="KW-0862">Zinc</keyword>
<dbReference type="SUPFAM" id="SSF56281">
    <property type="entry name" value="Metallo-hydrolase/oxidoreductase"/>
    <property type="match status" value="1"/>
</dbReference>
<dbReference type="InterPro" id="IPR017782">
    <property type="entry name" value="Hydroxyacylglutathione_Hdrlase"/>
</dbReference>
<evidence type="ECO:0000256" key="6">
    <source>
        <dbReference type="ARBA" id="ARBA00022833"/>
    </source>
</evidence>
<dbReference type="AlphaFoldDB" id="A0A3S5A330"/>
<feature type="binding site" evidence="7">
    <location>
        <position position="170"/>
    </location>
    <ligand>
        <name>Zn(2+)</name>
        <dbReference type="ChEBI" id="CHEBI:29105"/>
        <label>2</label>
    </ligand>
</feature>
<organism evidence="9 10">
    <name type="scientific">Neisseria animaloris</name>
    <dbReference type="NCBI Taxonomy" id="326522"/>
    <lineage>
        <taxon>Bacteria</taxon>
        <taxon>Pseudomonadati</taxon>
        <taxon>Pseudomonadota</taxon>
        <taxon>Betaproteobacteria</taxon>
        <taxon>Neisseriales</taxon>
        <taxon>Neisseriaceae</taxon>
        <taxon>Neisseria</taxon>
    </lineage>
</organism>
<feature type="binding site" evidence="7">
    <location>
        <position position="60"/>
    </location>
    <ligand>
        <name>Zn(2+)</name>
        <dbReference type="ChEBI" id="CHEBI:29105"/>
        <label>2</label>
    </ligand>
</feature>
<evidence type="ECO:0000256" key="1">
    <source>
        <dbReference type="ARBA" id="ARBA00001623"/>
    </source>
</evidence>
<dbReference type="PANTHER" id="PTHR43705">
    <property type="entry name" value="HYDROXYACYLGLUTATHIONE HYDROLASE"/>
    <property type="match status" value="1"/>
</dbReference>
<keyword evidence="4 7" id="KW-0479">Metal-binding</keyword>
<keyword evidence="10" id="KW-1185">Reference proteome</keyword>
<gene>
    <name evidence="9" type="primary">golB</name>
    <name evidence="7" type="synonym">gloB</name>
    <name evidence="9" type="ORF">NCTC12227_00714</name>
</gene>
<sequence length="253" mass="27356">MSNTLEIIAVPAFNDNYIWLAVHQNRTACIDPGDAAPVLDYLQKRGLTLAQIWITHAHHDHTGGVAALKKAFPACTVYGNRDVTGADKTIGEGGKLEFGGYAIEVWATPGHTDTHLGYLLNFSDGLHVFCGDTLFSGGCGRVFTGTAAQLFASLQRYNGLPEHTLFYPAHEYTAANLRFAAHIEPDNPDIQTALAQANRTPTLPVTLAHERKINPFLRTAKSEVAARTAELSGVELNGEAAVFAALRELKNGF</sequence>
<evidence type="ECO:0000256" key="7">
    <source>
        <dbReference type="HAMAP-Rule" id="MF_01374"/>
    </source>
</evidence>
<dbReference type="HAMAP" id="MF_01374">
    <property type="entry name" value="Glyoxalase_2"/>
    <property type="match status" value="1"/>
</dbReference>
<dbReference type="InterPro" id="IPR036866">
    <property type="entry name" value="RibonucZ/Hydroxyglut_hydro"/>
</dbReference>
<feature type="binding site" evidence="7">
    <location>
        <position position="58"/>
    </location>
    <ligand>
        <name>Zn(2+)</name>
        <dbReference type="ChEBI" id="CHEBI:29105"/>
        <label>1</label>
    </ligand>
</feature>
<protein>
    <recommendedName>
        <fullName evidence="7">Hydroxyacylglutathione hydrolase</fullName>
        <ecNumber evidence="7">3.1.2.6</ecNumber>
    </recommendedName>
    <alternativeName>
        <fullName evidence="7">Glyoxalase II</fullName>
        <shortName evidence="7">Glx II</shortName>
    </alternativeName>
</protein>
<dbReference type="Gene3D" id="3.60.15.10">
    <property type="entry name" value="Ribonuclease Z/Hydroxyacylglutathione hydrolase-like"/>
    <property type="match status" value="1"/>
</dbReference>
<dbReference type="EC" id="3.1.2.6" evidence="7"/>
<evidence type="ECO:0000256" key="3">
    <source>
        <dbReference type="ARBA" id="ARBA00006759"/>
    </source>
</evidence>